<evidence type="ECO:0000256" key="1">
    <source>
        <dbReference type="SAM" id="Phobius"/>
    </source>
</evidence>
<dbReference type="EMBL" id="CP150850">
    <property type="protein sequence ID" value="WZW56580.1"/>
    <property type="molecule type" value="Genomic_DNA"/>
</dbReference>
<accession>A0ABZ3BMW4</accession>
<dbReference type="RefSeq" id="WP_342310442.1">
    <property type="nucleotide sequence ID" value="NZ_CP150850.1"/>
</dbReference>
<feature type="transmembrane region" description="Helical" evidence="1">
    <location>
        <begin position="20"/>
        <end position="37"/>
    </location>
</feature>
<reference evidence="2 3" key="1">
    <citation type="submission" date="2024-04" db="EMBL/GenBank/DDBJ databases">
        <title>Biological Control Activity of Plant Growth Promoting Rhizobacteria Burkholderia pyrrocinia BX1 against Tobacco black shank Introduction Tobacco black shank (TBS) caused by the oomycete Phytophthora. nicotianae (P. nicotianae) has become a destructive soil.</title>
        <authorList>
            <person name="Liu X."/>
            <person name="Shu C."/>
        </authorList>
    </citation>
    <scope>NUCLEOTIDE SEQUENCE [LARGE SCALE GENOMIC DNA]</scope>
    <source>
        <strain evidence="2 3">BX1</strain>
    </source>
</reference>
<sequence>MFRGTLPAPPLQMPADERAFLLSAALSIGSAMGLGWFDFLKLVFASSLVSALVNLVYNYAKDLGSQKRDKKHVALTVALVLKRFARDADACRQNARDSIEESVRTISYDPVGNIALPQFEFLGEIEWKWLDQGVAARLRNFPQGIVTIRRSIRATWEYADAVAAASEVELQSAKLGKRALELALGSKPLSCRQHNRRRKHGNI</sequence>
<keyword evidence="1" id="KW-1133">Transmembrane helix</keyword>
<evidence type="ECO:0000313" key="3">
    <source>
        <dbReference type="Proteomes" id="UP001484179"/>
    </source>
</evidence>
<keyword evidence="1" id="KW-0812">Transmembrane</keyword>
<gene>
    <name evidence="2" type="ORF">WN985_29000</name>
</gene>
<keyword evidence="3" id="KW-1185">Reference proteome</keyword>
<protein>
    <submittedName>
        <fullName evidence="2">Uncharacterized protein</fullName>
    </submittedName>
</protein>
<proteinExistence type="predicted"/>
<evidence type="ECO:0000313" key="2">
    <source>
        <dbReference type="EMBL" id="WZW56580.1"/>
    </source>
</evidence>
<name>A0ABZ3BMW4_BURPY</name>
<dbReference type="Proteomes" id="UP001484179">
    <property type="component" value="Chromosome 2"/>
</dbReference>
<keyword evidence="1" id="KW-0472">Membrane</keyword>
<organism evidence="2 3">
    <name type="scientific">Burkholderia pyrrocinia</name>
    <name type="common">Pseudomonas pyrrocinia</name>
    <dbReference type="NCBI Taxonomy" id="60550"/>
    <lineage>
        <taxon>Bacteria</taxon>
        <taxon>Pseudomonadati</taxon>
        <taxon>Pseudomonadota</taxon>
        <taxon>Betaproteobacteria</taxon>
        <taxon>Burkholderiales</taxon>
        <taxon>Burkholderiaceae</taxon>
        <taxon>Burkholderia</taxon>
        <taxon>Burkholderia cepacia complex</taxon>
    </lineage>
</organism>
<feature type="transmembrane region" description="Helical" evidence="1">
    <location>
        <begin position="43"/>
        <end position="60"/>
    </location>
</feature>